<dbReference type="InterPro" id="IPR009056">
    <property type="entry name" value="Cyt_c-like_dom"/>
</dbReference>
<comment type="subcellular location">
    <subcellularLocation>
        <location evidence="1">Membrane</location>
        <topology evidence="1">Multi-pass membrane protein</topology>
    </subcellularLocation>
</comment>
<evidence type="ECO:0000256" key="2">
    <source>
        <dbReference type="ARBA" id="ARBA00007866"/>
    </source>
</evidence>
<dbReference type="SUPFAM" id="SSF46626">
    <property type="entry name" value="Cytochrome c"/>
    <property type="match status" value="1"/>
</dbReference>
<dbReference type="InterPro" id="IPR036257">
    <property type="entry name" value="Cyt_c_oxidase_su2_TM_sf"/>
</dbReference>
<dbReference type="GO" id="GO:0004129">
    <property type="term" value="F:cytochrome-c oxidase activity"/>
    <property type="evidence" value="ECO:0007669"/>
    <property type="project" value="UniProtKB-EC"/>
</dbReference>
<dbReference type="InterPro" id="IPR001505">
    <property type="entry name" value="Copper_CuA"/>
</dbReference>
<keyword evidence="13" id="KW-0186">Copper</keyword>
<dbReference type="AlphaFoldDB" id="A0AAE3TBJ9"/>
<dbReference type="Gene3D" id="2.60.40.420">
    <property type="entry name" value="Cupredoxins - blue copper proteins"/>
    <property type="match status" value="1"/>
</dbReference>
<sequence>MNEGIRIFPDSASTFAPQVDLLFFTLVAFAGALGLFLTGLVIVYAARYRRNAPAARHRARGRSLPFEIAWTSATTIVAAIIFAWGAALFLRDERIPSDALVVNGIAKQWMWKFRHPGGQREINALHVPRGEPVVVRLGSQDVIHSMFVPAFRVKQDVVPGRSTELWFEATKTGKFRLFCAEYCGTEHSKMTGWITVMEPEDYADWLDRQAQAPSMAEEGEALFRALGCSGCHGASSEIRAPELAGIFSRPVATETGTVTADATYIRDSILQPDKHVAAGYRAVMPSFDGLVSEAELQALVAYIRSLSLDEEVPQ</sequence>
<evidence type="ECO:0000256" key="10">
    <source>
        <dbReference type="ARBA" id="ARBA00022982"/>
    </source>
</evidence>
<dbReference type="CDD" id="cd13915">
    <property type="entry name" value="CuRO_HCO_II_like_2"/>
    <property type="match status" value="1"/>
</dbReference>
<dbReference type="EC" id="7.1.1.9" evidence="3"/>
<feature type="transmembrane region" description="Helical" evidence="19">
    <location>
        <begin position="21"/>
        <end position="46"/>
    </location>
</feature>
<dbReference type="GO" id="GO:0016491">
    <property type="term" value="F:oxidoreductase activity"/>
    <property type="evidence" value="ECO:0007669"/>
    <property type="project" value="InterPro"/>
</dbReference>
<dbReference type="InterPro" id="IPR045187">
    <property type="entry name" value="CcO_II"/>
</dbReference>
<dbReference type="GO" id="GO:0016020">
    <property type="term" value="C:membrane"/>
    <property type="evidence" value="ECO:0007669"/>
    <property type="project" value="UniProtKB-SubCell"/>
</dbReference>
<dbReference type="InterPro" id="IPR002429">
    <property type="entry name" value="CcO_II-like_C"/>
</dbReference>
<dbReference type="Pfam" id="PF00034">
    <property type="entry name" value="Cytochrom_C"/>
    <property type="match status" value="1"/>
</dbReference>
<evidence type="ECO:0000256" key="6">
    <source>
        <dbReference type="ARBA" id="ARBA00022660"/>
    </source>
</evidence>
<evidence type="ECO:0000256" key="14">
    <source>
        <dbReference type="ARBA" id="ARBA00023136"/>
    </source>
</evidence>
<dbReference type="InterPro" id="IPR014222">
    <property type="entry name" value="Cyt_c_oxidase_su2"/>
</dbReference>
<evidence type="ECO:0000256" key="16">
    <source>
        <dbReference type="ARBA" id="ARBA00031399"/>
    </source>
</evidence>
<reference evidence="22" key="1">
    <citation type="submission" date="2023-03" db="EMBL/GenBank/DDBJ databases">
        <title>Multiphase analysis and comparison of six strains from genera Psychromarinibacter, Lutimaribacter, and Maritimibacter, including a novel species: Psychromarinibacter sediminicola sp. nov.</title>
        <authorList>
            <person name="Wang Y.-H."/>
            <person name="Ye M.-Q."/>
            <person name="Du Z.-J."/>
        </authorList>
    </citation>
    <scope>NUCLEOTIDE SEQUENCE</scope>
    <source>
        <strain evidence="22">C21-152</strain>
    </source>
</reference>
<evidence type="ECO:0000256" key="8">
    <source>
        <dbReference type="ARBA" id="ARBA00022723"/>
    </source>
</evidence>
<evidence type="ECO:0000256" key="15">
    <source>
        <dbReference type="ARBA" id="ARBA00024688"/>
    </source>
</evidence>
<dbReference type="PROSITE" id="PS50857">
    <property type="entry name" value="COX2_CUA"/>
    <property type="match status" value="1"/>
</dbReference>
<gene>
    <name evidence="22" type="primary">coxB</name>
    <name evidence="22" type="ORF">P1J78_18600</name>
</gene>
<dbReference type="PANTHER" id="PTHR22888">
    <property type="entry name" value="CYTOCHROME C OXIDASE, SUBUNIT II"/>
    <property type="match status" value="1"/>
</dbReference>
<evidence type="ECO:0000313" key="22">
    <source>
        <dbReference type="EMBL" id="MDF0602755.1"/>
    </source>
</evidence>
<dbReference type="GO" id="GO:0005507">
    <property type="term" value="F:copper ion binding"/>
    <property type="evidence" value="ECO:0007669"/>
    <property type="project" value="InterPro"/>
</dbReference>
<dbReference type="Pfam" id="PF00116">
    <property type="entry name" value="COX2"/>
    <property type="match status" value="1"/>
</dbReference>
<evidence type="ECO:0000259" key="21">
    <source>
        <dbReference type="PROSITE" id="PS51007"/>
    </source>
</evidence>
<organism evidence="22 23">
    <name type="scientific">Psychromarinibacter sediminicola</name>
    <dbReference type="NCBI Taxonomy" id="3033385"/>
    <lineage>
        <taxon>Bacteria</taxon>
        <taxon>Pseudomonadati</taxon>
        <taxon>Pseudomonadota</taxon>
        <taxon>Alphaproteobacteria</taxon>
        <taxon>Rhodobacterales</taxon>
        <taxon>Paracoccaceae</taxon>
        <taxon>Psychromarinibacter</taxon>
    </lineage>
</organism>
<dbReference type="Gene3D" id="1.10.760.10">
    <property type="entry name" value="Cytochrome c-like domain"/>
    <property type="match status" value="1"/>
</dbReference>
<evidence type="ECO:0000313" key="23">
    <source>
        <dbReference type="Proteomes" id="UP001220964"/>
    </source>
</evidence>
<comment type="caution">
    <text evidence="22">The sequence shown here is derived from an EMBL/GenBank/DDBJ whole genome shotgun (WGS) entry which is preliminary data.</text>
</comment>
<evidence type="ECO:0000256" key="19">
    <source>
        <dbReference type="SAM" id="Phobius"/>
    </source>
</evidence>
<evidence type="ECO:0000256" key="12">
    <source>
        <dbReference type="ARBA" id="ARBA00023004"/>
    </source>
</evidence>
<evidence type="ECO:0000256" key="18">
    <source>
        <dbReference type="PROSITE-ProRule" id="PRU00433"/>
    </source>
</evidence>
<dbReference type="SUPFAM" id="SSF81464">
    <property type="entry name" value="Cytochrome c oxidase subunit II-like, transmembrane region"/>
    <property type="match status" value="1"/>
</dbReference>
<dbReference type="SUPFAM" id="SSF49503">
    <property type="entry name" value="Cupredoxins"/>
    <property type="match status" value="1"/>
</dbReference>
<evidence type="ECO:0000256" key="3">
    <source>
        <dbReference type="ARBA" id="ARBA00012949"/>
    </source>
</evidence>
<keyword evidence="5 18" id="KW-0349">Heme</keyword>
<proteinExistence type="inferred from homology"/>
<dbReference type="Gene3D" id="1.10.287.90">
    <property type="match status" value="1"/>
</dbReference>
<evidence type="ECO:0000256" key="4">
    <source>
        <dbReference type="ARBA" id="ARBA00022448"/>
    </source>
</evidence>
<keyword evidence="9" id="KW-1278">Translocase</keyword>
<dbReference type="RefSeq" id="WP_275568881.1">
    <property type="nucleotide sequence ID" value="NZ_JARGYC010000060.1"/>
</dbReference>
<protein>
    <recommendedName>
        <fullName evidence="3">cytochrome-c oxidase</fullName>
        <ecNumber evidence="3">7.1.1.9</ecNumber>
    </recommendedName>
    <alternativeName>
        <fullName evidence="16">Cytochrome aa3 subunit 2</fullName>
    </alternativeName>
</protein>
<feature type="domain" description="Cytochrome c" evidence="21">
    <location>
        <begin position="214"/>
        <end position="307"/>
    </location>
</feature>
<evidence type="ECO:0000259" key="20">
    <source>
        <dbReference type="PROSITE" id="PS50857"/>
    </source>
</evidence>
<keyword evidence="23" id="KW-1185">Reference proteome</keyword>
<keyword evidence="7 19" id="KW-0812">Transmembrane</keyword>
<keyword evidence="11 19" id="KW-1133">Transmembrane helix</keyword>
<evidence type="ECO:0000256" key="13">
    <source>
        <dbReference type="ARBA" id="ARBA00023008"/>
    </source>
</evidence>
<comment type="function">
    <text evidence="15">Subunits I and II form the functional core of the enzyme complex. Electrons originating in cytochrome c are transferred via heme a and Cu(A) to the binuclear center formed by heme a3 and Cu(B).</text>
</comment>
<dbReference type="NCBIfam" id="TIGR02866">
    <property type="entry name" value="CoxB"/>
    <property type="match status" value="1"/>
</dbReference>
<name>A0AAE3TBJ9_9RHOB</name>
<dbReference type="EMBL" id="JARGYC010000060">
    <property type="protein sequence ID" value="MDF0602755.1"/>
    <property type="molecule type" value="Genomic_DNA"/>
</dbReference>
<comment type="similarity">
    <text evidence="2">Belongs to the cytochrome c oxidase subunit 2 family.</text>
</comment>
<evidence type="ECO:0000256" key="17">
    <source>
        <dbReference type="ARBA" id="ARBA00047816"/>
    </source>
</evidence>
<evidence type="ECO:0000256" key="1">
    <source>
        <dbReference type="ARBA" id="ARBA00004141"/>
    </source>
</evidence>
<accession>A0AAE3TBJ9</accession>
<dbReference type="PROSITE" id="PS51007">
    <property type="entry name" value="CYTC"/>
    <property type="match status" value="1"/>
</dbReference>
<keyword evidence="14 19" id="KW-0472">Membrane</keyword>
<feature type="domain" description="Cytochrome oxidase subunit II copper A binding" evidence="20">
    <location>
        <begin position="97"/>
        <end position="208"/>
    </location>
</feature>
<dbReference type="InterPro" id="IPR008972">
    <property type="entry name" value="Cupredoxin"/>
</dbReference>
<dbReference type="InterPro" id="IPR036909">
    <property type="entry name" value="Cyt_c-like_dom_sf"/>
</dbReference>
<keyword evidence="10" id="KW-0249">Electron transport</keyword>
<keyword evidence="6" id="KW-0679">Respiratory chain</keyword>
<keyword evidence="4" id="KW-0813">Transport</keyword>
<feature type="transmembrane region" description="Helical" evidence="19">
    <location>
        <begin position="67"/>
        <end position="90"/>
    </location>
</feature>
<comment type="catalytic activity">
    <reaction evidence="17">
        <text>4 Fe(II)-[cytochrome c] + O2 + 8 H(+)(in) = 4 Fe(III)-[cytochrome c] + 2 H2O + 4 H(+)(out)</text>
        <dbReference type="Rhea" id="RHEA:11436"/>
        <dbReference type="Rhea" id="RHEA-COMP:10350"/>
        <dbReference type="Rhea" id="RHEA-COMP:14399"/>
        <dbReference type="ChEBI" id="CHEBI:15377"/>
        <dbReference type="ChEBI" id="CHEBI:15378"/>
        <dbReference type="ChEBI" id="CHEBI:15379"/>
        <dbReference type="ChEBI" id="CHEBI:29033"/>
        <dbReference type="ChEBI" id="CHEBI:29034"/>
        <dbReference type="EC" id="7.1.1.9"/>
    </reaction>
</comment>
<dbReference type="GO" id="GO:0020037">
    <property type="term" value="F:heme binding"/>
    <property type="evidence" value="ECO:0007669"/>
    <property type="project" value="InterPro"/>
</dbReference>
<evidence type="ECO:0000256" key="7">
    <source>
        <dbReference type="ARBA" id="ARBA00022692"/>
    </source>
</evidence>
<dbReference type="GO" id="GO:0042773">
    <property type="term" value="P:ATP synthesis coupled electron transport"/>
    <property type="evidence" value="ECO:0007669"/>
    <property type="project" value="TreeGrafter"/>
</dbReference>
<dbReference type="Proteomes" id="UP001220964">
    <property type="component" value="Unassembled WGS sequence"/>
</dbReference>
<keyword evidence="12 18" id="KW-0408">Iron</keyword>
<dbReference type="PANTHER" id="PTHR22888:SF9">
    <property type="entry name" value="CYTOCHROME C OXIDASE SUBUNIT 2"/>
    <property type="match status" value="1"/>
</dbReference>
<keyword evidence="8 18" id="KW-0479">Metal-binding</keyword>
<evidence type="ECO:0000256" key="5">
    <source>
        <dbReference type="ARBA" id="ARBA00022617"/>
    </source>
</evidence>
<evidence type="ECO:0000256" key="9">
    <source>
        <dbReference type="ARBA" id="ARBA00022967"/>
    </source>
</evidence>
<dbReference type="PROSITE" id="PS00078">
    <property type="entry name" value="COX2"/>
    <property type="match status" value="1"/>
</dbReference>
<evidence type="ECO:0000256" key="11">
    <source>
        <dbReference type="ARBA" id="ARBA00022989"/>
    </source>
</evidence>